<evidence type="ECO:0000259" key="16">
    <source>
        <dbReference type="PROSITE" id="PS51384"/>
    </source>
</evidence>
<dbReference type="InterPro" id="IPR017927">
    <property type="entry name" value="FAD-bd_FR_type"/>
</dbReference>
<dbReference type="AlphaFoldDB" id="A0A9P5YHM0"/>
<keyword evidence="12" id="KW-0325">Glycoprotein</keyword>
<sequence>MSTSIDLTTVSPLNSRATAADRHYRDQMQIKFTKQIWYLIASVIALLACVRVARYLYSIATIPKSTPEKESATKKSDLERASPRMGKISIRRLPFALATAFRIVSFRWTIVVGSFAISSVSELAFILGYMAAIFIWLLVDTRNLQAAFWQDRAAHFASAQLPLVVGLAGKNNIISFLTGVSYEKLNVLHRAAARTCLVLLWMHAISRTAAGLPPQFDFTHTWMRAGVTGLAAFTLATLLSIRPIRHMAFEFFLLSHIVLIAIFLICGFFHAREQEHGAYIWPALMLWALDRFLRFSRVIYNNRLWSRKNAGLSNATVELLSEDMVRLTLRRHFTWIPGQHAYIILPSISNLPIESHPFTIASIPESRSKENSAVFLISGRSGLTLRLRNHATQNGTNTIPAFIDGPYGSPPDLRPFTTCILIAGGSGISYTLSLLLNLARLVFLDTCGEKSAVRRIVFVWAVRDAGHLIWISKILTDTLASASRTLTIEPRIYITGSKYMIPQVTSESESGPPSSPSSISESEKNKDLPSYSSLKLVHGRPSIRKLLHDEISASLGPVSVDIAGPSTLAESVRRTLRSNVASPLAVLRGMPSVTLHVETFGVVKA</sequence>
<dbReference type="GO" id="GO:0006826">
    <property type="term" value="P:iron ion transport"/>
    <property type="evidence" value="ECO:0007669"/>
    <property type="project" value="TreeGrafter"/>
</dbReference>
<dbReference type="PANTHER" id="PTHR32361:SF9">
    <property type="entry name" value="FERRIC REDUCTASE TRANSMEMBRANE COMPONENT 3-RELATED"/>
    <property type="match status" value="1"/>
</dbReference>
<comment type="subcellular location">
    <subcellularLocation>
        <location evidence="1">Cell membrane</location>
        <topology evidence="1">Multi-pass membrane protein</topology>
    </subcellularLocation>
</comment>
<keyword evidence="9" id="KW-0560">Oxidoreductase</keyword>
<evidence type="ECO:0000256" key="6">
    <source>
        <dbReference type="ARBA" id="ARBA00022692"/>
    </source>
</evidence>
<keyword evidence="4" id="KW-0813">Transport</keyword>
<evidence type="ECO:0000256" key="4">
    <source>
        <dbReference type="ARBA" id="ARBA00022448"/>
    </source>
</evidence>
<dbReference type="PANTHER" id="PTHR32361">
    <property type="entry name" value="FERRIC/CUPRIC REDUCTASE TRANSMEMBRANE COMPONENT"/>
    <property type="match status" value="1"/>
</dbReference>
<accession>A0A9P5YHM0</accession>
<feature type="transmembrane region" description="Helical" evidence="15">
    <location>
        <begin position="251"/>
        <end position="270"/>
    </location>
</feature>
<evidence type="ECO:0000256" key="5">
    <source>
        <dbReference type="ARBA" id="ARBA00022475"/>
    </source>
</evidence>
<gene>
    <name evidence="17" type="ORF">BDZ94DRAFT_1153323</name>
</gene>
<evidence type="ECO:0000256" key="1">
    <source>
        <dbReference type="ARBA" id="ARBA00004651"/>
    </source>
</evidence>
<evidence type="ECO:0000256" key="8">
    <source>
        <dbReference type="ARBA" id="ARBA00022989"/>
    </source>
</evidence>
<feature type="transmembrane region" description="Helical" evidence="15">
    <location>
        <begin position="123"/>
        <end position="139"/>
    </location>
</feature>
<dbReference type="CDD" id="cd06186">
    <property type="entry name" value="NOX_Duox_like_FAD_NADP"/>
    <property type="match status" value="1"/>
</dbReference>
<keyword evidence="5" id="KW-1003">Cell membrane</keyword>
<dbReference type="SUPFAM" id="SSF52343">
    <property type="entry name" value="Ferredoxin reductase-like, C-terminal NADP-linked domain"/>
    <property type="match status" value="1"/>
</dbReference>
<evidence type="ECO:0000256" key="3">
    <source>
        <dbReference type="ARBA" id="ARBA00012668"/>
    </source>
</evidence>
<dbReference type="GO" id="GO:0015677">
    <property type="term" value="P:copper ion import"/>
    <property type="evidence" value="ECO:0007669"/>
    <property type="project" value="TreeGrafter"/>
</dbReference>
<evidence type="ECO:0000256" key="11">
    <source>
        <dbReference type="ARBA" id="ARBA00023136"/>
    </source>
</evidence>
<keyword evidence="10" id="KW-0406">Ion transport</keyword>
<keyword evidence="18" id="KW-1185">Reference proteome</keyword>
<dbReference type="Pfam" id="PF08030">
    <property type="entry name" value="NAD_binding_6"/>
    <property type="match status" value="1"/>
</dbReference>
<evidence type="ECO:0000256" key="14">
    <source>
        <dbReference type="SAM" id="MobiDB-lite"/>
    </source>
</evidence>
<dbReference type="GO" id="GO:0005886">
    <property type="term" value="C:plasma membrane"/>
    <property type="evidence" value="ECO:0007669"/>
    <property type="project" value="UniProtKB-SubCell"/>
</dbReference>
<reference evidence="17" key="1">
    <citation type="submission" date="2020-11" db="EMBL/GenBank/DDBJ databases">
        <authorList>
            <consortium name="DOE Joint Genome Institute"/>
            <person name="Ahrendt S."/>
            <person name="Riley R."/>
            <person name="Andreopoulos W."/>
            <person name="Labutti K."/>
            <person name="Pangilinan J."/>
            <person name="Ruiz-Duenas F.J."/>
            <person name="Barrasa J.M."/>
            <person name="Sanchez-Garcia M."/>
            <person name="Camarero S."/>
            <person name="Miyauchi S."/>
            <person name="Serrano A."/>
            <person name="Linde D."/>
            <person name="Babiker R."/>
            <person name="Drula E."/>
            <person name="Ayuso-Fernandez I."/>
            <person name="Pacheco R."/>
            <person name="Padilla G."/>
            <person name="Ferreira P."/>
            <person name="Barriuso J."/>
            <person name="Kellner H."/>
            <person name="Castanera R."/>
            <person name="Alfaro M."/>
            <person name="Ramirez L."/>
            <person name="Pisabarro A.G."/>
            <person name="Kuo A."/>
            <person name="Tritt A."/>
            <person name="Lipzen A."/>
            <person name="He G."/>
            <person name="Yan M."/>
            <person name="Ng V."/>
            <person name="Cullen D."/>
            <person name="Martin F."/>
            <person name="Rosso M.-N."/>
            <person name="Henrissat B."/>
            <person name="Hibbett D."/>
            <person name="Martinez A.T."/>
            <person name="Grigoriev I.V."/>
        </authorList>
    </citation>
    <scope>NUCLEOTIDE SEQUENCE</scope>
    <source>
        <strain evidence="17">CBS 247.69</strain>
    </source>
</reference>
<feature type="domain" description="FAD-binding FR-type" evidence="16">
    <location>
        <begin position="291"/>
        <end position="413"/>
    </location>
</feature>
<evidence type="ECO:0000256" key="9">
    <source>
        <dbReference type="ARBA" id="ARBA00023002"/>
    </source>
</evidence>
<feature type="region of interest" description="Disordered" evidence="14">
    <location>
        <begin position="504"/>
        <end position="532"/>
    </location>
</feature>
<evidence type="ECO:0000256" key="2">
    <source>
        <dbReference type="ARBA" id="ARBA00006278"/>
    </source>
</evidence>
<keyword evidence="11 15" id="KW-0472">Membrane</keyword>
<dbReference type="Gene3D" id="3.40.50.80">
    <property type="entry name" value="Nucleotide-binding domain of ferredoxin-NADP reductase (FNR) module"/>
    <property type="match status" value="1"/>
</dbReference>
<dbReference type="InterPro" id="IPR013130">
    <property type="entry name" value="Fe3_Rdtase_TM_dom"/>
</dbReference>
<comment type="catalytic activity">
    <reaction evidence="13">
        <text>2 a Fe(II)-siderophore + NADP(+) + H(+) = 2 a Fe(III)-siderophore + NADPH</text>
        <dbReference type="Rhea" id="RHEA:28795"/>
        <dbReference type="Rhea" id="RHEA-COMP:11342"/>
        <dbReference type="Rhea" id="RHEA-COMP:11344"/>
        <dbReference type="ChEBI" id="CHEBI:15378"/>
        <dbReference type="ChEBI" id="CHEBI:29033"/>
        <dbReference type="ChEBI" id="CHEBI:29034"/>
        <dbReference type="ChEBI" id="CHEBI:57783"/>
        <dbReference type="ChEBI" id="CHEBI:58349"/>
        <dbReference type="EC" id="1.16.1.9"/>
    </reaction>
</comment>
<dbReference type="PROSITE" id="PS51384">
    <property type="entry name" value="FAD_FR"/>
    <property type="match status" value="1"/>
</dbReference>
<keyword evidence="7" id="KW-0249">Electron transport</keyword>
<proteinExistence type="inferred from homology"/>
<evidence type="ECO:0000313" key="18">
    <source>
        <dbReference type="Proteomes" id="UP000807353"/>
    </source>
</evidence>
<feature type="transmembrane region" description="Helical" evidence="15">
    <location>
        <begin position="222"/>
        <end position="239"/>
    </location>
</feature>
<dbReference type="SFLD" id="SFLDS00052">
    <property type="entry name" value="Ferric_Reductase_Domain"/>
    <property type="match status" value="1"/>
</dbReference>
<dbReference type="SUPFAM" id="SSF63380">
    <property type="entry name" value="Riboflavin synthase domain-like"/>
    <property type="match status" value="1"/>
</dbReference>
<feature type="compositionally biased region" description="Low complexity" evidence="14">
    <location>
        <begin position="506"/>
        <end position="520"/>
    </location>
</feature>
<name>A0A9P5YHM0_9AGAR</name>
<dbReference type="EMBL" id="MU150231">
    <property type="protein sequence ID" value="KAF9468795.1"/>
    <property type="molecule type" value="Genomic_DNA"/>
</dbReference>
<evidence type="ECO:0000256" key="7">
    <source>
        <dbReference type="ARBA" id="ARBA00022982"/>
    </source>
</evidence>
<keyword evidence="8 15" id="KW-1133">Transmembrane helix</keyword>
<comment type="caution">
    <text evidence="17">The sequence shown here is derived from an EMBL/GenBank/DDBJ whole genome shotgun (WGS) entry which is preliminary data.</text>
</comment>
<dbReference type="InterPro" id="IPR013121">
    <property type="entry name" value="Fe_red_NAD-bd_6"/>
</dbReference>
<organism evidence="17 18">
    <name type="scientific">Collybia nuda</name>
    <dbReference type="NCBI Taxonomy" id="64659"/>
    <lineage>
        <taxon>Eukaryota</taxon>
        <taxon>Fungi</taxon>
        <taxon>Dikarya</taxon>
        <taxon>Basidiomycota</taxon>
        <taxon>Agaricomycotina</taxon>
        <taxon>Agaricomycetes</taxon>
        <taxon>Agaricomycetidae</taxon>
        <taxon>Agaricales</taxon>
        <taxon>Tricholomatineae</taxon>
        <taxon>Clitocybaceae</taxon>
        <taxon>Collybia</taxon>
    </lineage>
</organism>
<keyword evidence="6 15" id="KW-0812">Transmembrane</keyword>
<dbReference type="SFLD" id="SFLDG01168">
    <property type="entry name" value="Ferric_reductase_subgroup_(FRE"/>
    <property type="match status" value="1"/>
</dbReference>
<dbReference type="Pfam" id="PF08022">
    <property type="entry name" value="FAD_binding_8"/>
    <property type="match status" value="1"/>
</dbReference>
<protein>
    <recommendedName>
        <fullName evidence="3">ferric-chelate reductase (NADPH)</fullName>
        <ecNumber evidence="3">1.16.1.9</ecNumber>
    </recommendedName>
</protein>
<evidence type="ECO:0000256" key="13">
    <source>
        <dbReference type="ARBA" id="ARBA00048483"/>
    </source>
</evidence>
<dbReference type="Pfam" id="PF01794">
    <property type="entry name" value="Ferric_reduct"/>
    <property type="match status" value="1"/>
</dbReference>
<dbReference type="InterPro" id="IPR039261">
    <property type="entry name" value="FNR_nucleotide-bd"/>
</dbReference>
<dbReference type="GO" id="GO:0052851">
    <property type="term" value="F:ferric-chelate reductase (NADPH) activity"/>
    <property type="evidence" value="ECO:0007669"/>
    <property type="project" value="UniProtKB-EC"/>
</dbReference>
<dbReference type="GO" id="GO:0006879">
    <property type="term" value="P:intracellular iron ion homeostasis"/>
    <property type="evidence" value="ECO:0007669"/>
    <property type="project" value="TreeGrafter"/>
</dbReference>
<dbReference type="InterPro" id="IPR013112">
    <property type="entry name" value="FAD-bd_8"/>
</dbReference>
<evidence type="ECO:0000313" key="17">
    <source>
        <dbReference type="EMBL" id="KAF9468795.1"/>
    </source>
</evidence>
<evidence type="ECO:0000256" key="12">
    <source>
        <dbReference type="ARBA" id="ARBA00023180"/>
    </source>
</evidence>
<dbReference type="Proteomes" id="UP000807353">
    <property type="component" value="Unassembled WGS sequence"/>
</dbReference>
<comment type="similarity">
    <text evidence="2">Belongs to the ferric reductase (FRE) family.</text>
</comment>
<evidence type="ECO:0000256" key="15">
    <source>
        <dbReference type="SAM" id="Phobius"/>
    </source>
</evidence>
<dbReference type="EC" id="1.16.1.9" evidence="3"/>
<feature type="transmembrane region" description="Helical" evidence="15">
    <location>
        <begin position="36"/>
        <end position="57"/>
    </location>
</feature>
<evidence type="ECO:0000256" key="10">
    <source>
        <dbReference type="ARBA" id="ARBA00023065"/>
    </source>
</evidence>
<dbReference type="OrthoDB" id="4494341at2759"/>
<dbReference type="InterPro" id="IPR017938">
    <property type="entry name" value="Riboflavin_synthase-like_b-brl"/>
</dbReference>
<dbReference type="InterPro" id="IPR051410">
    <property type="entry name" value="Ferric/Cupric_Reductase"/>
</dbReference>